<feature type="transmembrane region" description="Helical" evidence="1">
    <location>
        <begin position="388"/>
        <end position="407"/>
    </location>
</feature>
<accession>A0A815MRR0</accession>
<feature type="transmembrane region" description="Helical" evidence="1">
    <location>
        <begin position="464"/>
        <end position="482"/>
    </location>
</feature>
<name>A0A815MRR0_ADIRI</name>
<evidence type="ECO:0000313" key="3">
    <source>
        <dbReference type="Proteomes" id="UP000663852"/>
    </source>
</evidence>
<comment type="caution">
    <text evidence="2">The sequence shown here is derived from an EMBL/GenBank/DDBJ whole genome shotgun (WGS) entry which is preliminary data.</text>
</comment>
<gene>
    <name evidence="2" type="ORF">EDS130_LOCUS37558</name>
</gene>
<dbReference type="AlphaFoldDB" id="A0A815MRR0"/>
<keyword evidence="1" id="KW-1133">Transmembrane helix</keyword>
<proteinExistence type="predicted"/>
<dbReference type="EMBL" id="CAJNOJ010000372">
    <property type="protein sequence ID" value="CAF1421995.1"/>
    <property type="molecule type" value="Genomic_DNA"/>
</dbReference>
<sequence length="1214" mass="143234">MAFLKTCFLEINIFESTTNDTERTNEQELHSNRIATRIYFLILILCLVIFGSIFWLRHQITLEFIEYPIIDQFESLPIDANCPCSHSSLGYGEFISLEITFHQVCSSEFVSDRWIKTLHFGLNSTYFHINDIRTYGSAQFQALAGFCRLTKTNVYQNILLFNQTLLISPQVITKDIFQSQISSIIEQFQLNLPITFLSQLQLIREITRSNRLLSGLQTNLFFTFNNVIGQSFQAVLTRIGYISSNGSQCNCYTTIDCIGPSIILDSFDESNQLVFNQSKILMEIPGFLSGCLPVNNILLSTLECFYNQTCLNQLLFYLSSNETFTAMNTFQQSQFHLDSTIQTLLNNLMIENWIKTISYEKYYQQCAPLFCSYSQIKRHDFRFVLEKLLSLLKGLTIILGFFIPRIVRYIQRKRHGIQTPKVSFCNRLYQLKDRLIKKLLNMNIYINNSTDQQEIQYEIYATRIYIVLLILSLIIVAMYTLLIKEIHRKIIQNPTEFEYIQLEEIYFNSLSCPCQSTSIAYRNILNFDVQYHQICSSDFLSNEWIDYTTYSSQSIDLFYYVLDFRNYVTIHFQSLLMFCQQAKQTFEYNKKNFLQTQLINSQLLSPNLFETEINVSIEIWQTNLLNQFTHTIQFILATTRGNQLINEQNVAFYKNSDVNKFILIQLLYNDCFCGFNQSCYSSMSIYNKSESYGYYPLYTIPNFNIGCFLIDALLTSTLECFYNFSCLYEIDKYMWKSLGELFHFNPLNSNLNSPNETIEIILNRLMIDKWIINKSFSSYYKTCAPLSCTIEYIGYNDILFVLITITGLFGSLSFIWKIFIWIILKLIITKKNRIYRLNFKHFIKNIFIVHDEYGIIQRISILLVISILCILYLFLVLTYEVNYMTIDKPSLDIYQNLFQSYSKSLQCLCKHFSIQYQTFLDIKYHFHQICSSDFISDRWIEYIYSNTYYIYLVYPRYFTYSTSGQFQLLQIFCQLSHQFVNDTFLQLLTSYFINIQLLSFDTFHQRIQMQINQSQLEMSYLFTNILSLIRETTHANMLMTAFASSWTLINPLEIISDSTIHTKPQIYQECYCSLSSKCIESYKDMYVGCYSLETLFQSTFQCYYNQQCIDKTNRYQAMNTSIKSRFDFNTTIEDILNHLMIEEYFNEISYENYFNQCSPLYCSYSLTKKKTFIQCITFLLEIYGGLFVICYCVAVLLVKICFYRKQIITPTTRN</sequence>
<keyword evidence="1" id="KW-0472">Membrane</keyword>
<feature type="transmembrane region" description="Helical" evidence="1">
    <location>
        <begin position="859"/>
        <end position="879"/>
    </location>
</feature>
<dbReference type="Proteomes" id="UP000663852">
    <property type="component" value="Unassembled WGS sequence"/>
</dbReference>
<feature type="transmembrane region" description="Helical" evidence="1">
    <location>
        <begin position="38"/>
        <end position="56"/>
    </location>
</feature>
<keyword evidence="1" id="KW-0812">Transmembrane</keyword>
<feature type="transmembrane region" description="Helical" evidence="1">
    <location>
        <begin position="798"/>
        <end position="824"/>
    </location>
</feature>
<reference evidence="2" key="1">
    <citation type="submission" date="2021-02" db="EMBL/GenBank/DDBJ databases">
        <authorList>
            <person name="Nowell W R."/>
        </authorList>
    </citation>
    <scope>NUCLEOTIDE SEQUENCE</scope>
</reference>
<evidence type="ECO:0000256" key="1">
    <source>
        <dbReference type="SAM" id="Phobius"/>
    </source>
</evidence>
<organism evidence="2 3">
    <name type="scientific">Adineta ricciae</name>
    <name type="common">Rotifer</name>
    <dbReference type="NCBI Taxonomy" id="249248"/>
    <lineage>
        <taxon>Eukaryota</taxon>
        <taxon>Metazoa</taxon>
        <taxon>Spiralia</taxon>
        <taxon>Gnathifera</taxon>
        <taxon>Rotifera</taxon>
        <taxon>Eurotatoria</taxon>
        <taxon>Bdelloidea</taxon>
        <taxon>Adinetida</taxon>
        <taxon>Adinetidae</taxon>
        <taxon>Adineta</taxon>
    </lineage>
</organism>
<evidence type="ECO:0000313" key="2">
    <source>
        <dbReference type="EMBL" id="CAF1421995.1"/>
    </source>
</evidence>
<feature type="transmembrane region" description="Helical" evidence="1">
    <location>
        <begin position="1176"/>
        <end position="1198"/>
    </location>
</feature>
<evidence type="ECO:0008006" key="4">
    <source>
        <dbReference type="Google" id="ProtNLM"/>
    </source>
</evidence>
<protein>
    <recommendedName>
        <fullName evidence="4">Transmembrane protein</fullName>
    </recommendedName>
</protein>